<protein>
    <submittedName>
        <fullName evidence="5">Penicillin acylase family protein</fullName>
    </submittedName>
</protein>
<dbReference type="InterPro" id="IPR023343">
    <property type="entry name" value="Penicillin_amidase_dom1"/>
</dbReference>
<dbReference type="EMBL" id="CP087714">
    <property type="protein sequence ID" value="XAT63159.1"/>
    <property type="molecule type" value="Genomic_DNA"/>
</dbReference>
<dbReference type="Gene3D" id="3.60.20.10">
    <property type="entry name" value="Glutamine Phosphoribosylpyrophosphate, subunit 1, domain 1"/>
    <property type="match status" value="1"/>
</dbReference>
<dbReference type="PIRSF" id="PIRSF001227">
    <property type="entry name" value="Pen_acylase"/>
    <property type="match status" value="1"/>
</dbReference>
<dbReference type="SUPFAM" id="SSF56235">
    <property type="entry name" value="N-terminal nucleophile aminohydrolases (Ntn hydrolases)"/>
    <property type="match status" value="1"/>
</dbReference>
<dbReference type="InterPro" id="IPR043147">
    <property type="entry name" value="Penicillin_amidase_A-knob"/>
</dbReference>
<gene>
    <name evidence="5" type="ORF">LPQ35_07815</name>
</gene>
<dbReference type="PANTHER" id="PTHR34218:SF4">
    <property type="entry name" value="ACYL-HOMOSERINE LACTONE ACYLASE QUIP"/>
    <property type="match status" value="1"/>
</dbReference>
<keyword evidence="4" id="KW-1133">Transmembrane helix</keyword>
<keyword evidence="4" id="KW-0812">Transmembrane</keyword>
<dbReference type="InterPro" id="IPR029055">
    <property type="entry name" value="Ntn_hydrolases_N"/>
</dbReference>
<dbReference type="InterPro" id="IPR002692">
    <property type="entry name" value="S45"/>
</dbReference>
<dbReference type="InterPro" id="IPR043146">
    <property type="entry name" value="Penicillin_amidase_N_B-knob"/>
</dbReference>
<dbReference type="Gene3D" id="1.10.1400.10">
    <property type="match status" value="1"/>
</dbReference>
<keyword evidence="3" id="KW-0865">Zymogen</keyword>
<name>A0ABZ3H1M3_GEOAI</name>
<dbReference type="InterPro" id="IPR014395">
    <property type="entry name" value="Pen/GL7ACA/AHL_acylase"/>
</dbReference>
<sequence>MRLRPLRRGEFFSLLSVAILLILISPMYDYMNLFAPFGQFWKFHEVDKIELSTPYGKAVIEYDEYGVPHITADNLESLFYATGYAQAKDRLFQMDLQRRLMKGQLSEVFGESLNETDEFYIKMDFEGAARATWEYFKNSEYAPLLQAYCDGVNKYIEDGELQPEFKLLGYTPKPWTPVDTFLVNKLIAWGLTGDFWDLKRAVILKNLPDAEELYPDYLNHTYQIIYSDIPNINKSLVDWLSNFEKDDSAGSNNWLVSGKYTKNGKPMLSNDPHLSLRVPPVWYMMHLKAGDFEVQGVTFPGIPVIVIGQNKYISWGVTNVGADVIDFYTYKFDGDKYLYKGEWREVSKEVKTLKMLTDEGIKEKKIVVEKTVHGPLIEKYGTKVAVAWTGLSATTELRAIFKLNKARNVQEAIDALKWFYVPAQNFVIIDREGHTAYYPAGKYPIRYTDGKEVPGNVIFNGSRGEGEWVGFTPYGISSWEGFVPFEEIPHLIDPDYVATANQRPVLNFKHYIGDSGYFADPYRGMRIYEMLKEKTKDGRKLTVQDFIDMQKDVYSKPAEFFVNDIRKNFDRIPFSDRAKEYAEELLNWDYRMTYDSKAALIFSLFIDEFMNETFHDEFSSAGLDESYYPKLWVLQNLPENSKWFDDINTEKTENRYDIIARAMDKVAEKIEEKGWTRYGDINRFIAVHPFYPKVAFMNYPIMEMNGSKYTVYNFRYDYRPDQAGSSWRMITTFDDAKGIMYGIIPGGNSGNYFSKHYHDLLEMWKECRYIEMEVGE</sequence>
<dbReference type="Gene3D" id="1.10.439.10">
    <property type="entry name" value="Penicillin Amidohydrolase, domain 1"/>
    <property type="match status" value="1"/>
</dbReference>
<organism evidence="5 6">
    <name type="scientific">Geoglobus acetivorans</name>
    <dbReference type="NCBI Taxonomy" id="565033"/>
    <lineage>
        <taxon>Archaea</taxon>
        <taxon>Methanobacteriati</taxon>
        <taxon>Methanobacteriota</taxon>
        <taxon>Archaeoglobi</taxon>
        <taxon>Archaeoglobales</taxon>
        <taxon>Archaeoglobaceae</taxon>
        <taxon>Geoglobus</taxon>
    </lineage>
</organism>
<evidence type="ECO:0000256" key="3">
    <source>
        <dbReference type="ARBA" id="ARBA00023145"/>
    </source>
</evidence>
<accession>A0ABZ3H1M3</accession>
<evidence type="ECO:0000256" key="2">
    <source>
        <dbReference type="ARBA" id="ARBA00022801"/>
    </source>
</evidence>
<dbReference type="Gene3D" id="2.30.120.10">
    <property type="match status" value="1"/>
</dbReference>
<evidence type="ECO:0000313" key="6">
    <source>
        <dbReference type="Proteomes" id="UP001492541"/>
    </source>
</evidence>
<dbReference type="GeneID" id="90449586"/>
<dbReference type="CDD" id="cd03747">
    <property type="entry name" value="Ntn_PGA_like"/>
    <property type="match status" value="1"/>
</dbReference>
<dbReference type="PANTHER" id="PTHR34218">
    <property type="entry name" value="PEPTIDASE S45 PENICILLIN AMIDASE"/>
    <property type="match status" value="1"/>
</dbReference>
<reference evidence="5 6" key="1">
    <citation type="submission" date="2021-11" db="EMBL/GenBank/DDBJ databases">
        <title>Whole genome of Geoglobus acetivorans.</title>
        <authorList>
            <person name="Liu D."/>
        </authorList>
    </citation>
    <scope>NUCLEOTIDE SEQUENCE [LARGE SCALE GENOMIC DNA]</scope>
    <source>
        <strain evidence="5 6">SBH6</strain>
    </source>
</reference>
<feature type="transmembrane region" description="Helical" evidence="4">
    <location>
        <begin position="12"/>
        <end position="31"/>
    </location>
</feature>
<evidence type="ECO:0000256" key="1">
    <source>
        <dbReference type="ARBA" id="ARBA00006586"/>
    </source>
</evidence>
<keyword evidence="6" id="KW-1185">Reference proteome</keyword>
<dbReference type="Pfam" id="PF01804">
    <property type="entry name" value="Penicil_amidase"/>
    <property type="match status" value="1"/>
</dbReference>
<evidence type="ECO:0000313" key="5">
    <source>
        <dbReference type="EMBL" id="XAT63159.1"/>
    </source>
</evidence>
<dbReference type="Proteomes" id="UP001492541">
    <property type="component" value="Chromosome"/>
</dbReference>
<comment type="similarity">
    <text evidence="1">Belongs to the peptidase S45 family.</text>
</comment>
<dbReference type="RefSeq" id="WP_193808479.1">
    <property type="nucleotide sequence ID" value="NZ_CP087714.1"/>
</dbReference>
<keyword evidence="2" id="KW-0378">Hydrolase</keyword>
<proteinExistence type="inferred from homology"/>
<evidence type="ECO:0000256" key="4">
    <source>
        <dbReference type="SAM" id="Phobius"/>
    </source>
</evidence>
<keyword evidence="4" id="KW-0472">Membrane</keyword>